<evidence type="ECO:0000313" key="2">
    <source>
        <dbReference type="Proteomes" id="UP000041254"/>
    </source>
</evidence>
<gene>
    <name evidence="1" type="ORF">Vbra_20009</name>
</gene>
<dbReference type="Proteomes" id="UP000041254">
    <property type="component" value="Unassembled WGS sequence"/>
</dbReference>
<protein>
    <submittedName>
        <fullName evidence="1">Uncharacterized protein</fullName>
    </submittedName>
</protein>
<organism evidence="1 2">
    <name type="scientific">Vitrella brassicaformis (strain CCMP3155)</name>
    <dbReference type="NCBI Taxonomy" id="1169540"/>
    <lineage>
        <taxon>Eukaryota</taxon>
        <taxon>Sar</taxon>
        <taxon>Alveolata</taxon>
        <taxon>Colpodellida</taxon>
        <taxon>Vitrellaceae</taxon>
        <taxon>Vitrella</taxon>
    </lineage>
</organism>
<dbReference type="InParanoid" id="A0A0G4E8J0"/>
<keyword evidence="2" id="KW-1185">Reference proteome</keyword>
<reference evidence="1 2" key="1">
    <citation type="submission" date="2014-11" db="EMBL/GenBank/DDBJ databases">
        <authorList>
            <person name="Zhu J."/>
            <person name="Qi W."/>
            <person name="Song R."/>
        </authorList>
    </citation>
    <scope>NUCLEOTIDE SEQUENCE [LARGE SCALE GENOMIC DNA]</scope>
</reference>
<sequence>MCHHLACGQSRPSSDQLAHFLVTATGSPNISDAIAVSFPHFTSSGTSLDEKYNGIVREWRMEPFRDKRLPFKSGTSCISHCACSSPLCSCGAVIFPSVAFTVATSLRSSPDARPIPPSWHFASTKAQHEEGAGSGGGNTQLREVDRFCVDVKLSEKEASRQAACSCISVHDLAICMRQGTSDVNVLGKSGDALTDRGSRYAAPSLYVSTLLGGNAGIGMKLSNLALEDLTAKGLADARLRRLTVKATIVFYPYLTVALHYLRRCILEERWDGVTAFARSLSDQYSQHFVVLMARLSFRPLAALTHWCKAMSFLESCNVAETLAGLFHDMIKADQNSPHHRSDLLGFIGVVVPLLSPSQRDQCLEALAWRKQWARRAMGREIEALKSGYRAGERSRHPARHRIFGGWFSRTPR</sequence>
<dbReference type="VEuPathDB" id="CryptoDB:Vbra_20009"/>
<evidence type="ECO:0000313" key="1">
    <source>
        <dbReference type="EMBL" id="CEL91806.1"/>
    </source>
</evidence>
<name>A0A0G4E8J0_VITBC</name>
<dbReference type="PhylomeDB" id="A0A0G4E8J0"/>
<accession>A0A0G4E8J0</accession>
<dbReference type="AlphaFoldDB" id="A0A0G4E8J0"/>
<dbReference type="EMBL" id="CDMY01000022">
    <property type="protein sequence ID" value="CEL91806.1"/>
    <property type="molecule type" value="Genomic_DNA"/>
</dbReference>
<proteinExistence type="predicted"/>